<dbReference type="EMBL" id="LUKY01000031">
    <property type="protein sequence ID" value="OIZ95466.1"/>
    <property type="molecule type" value="Genomic_DNA"/>
</dbReference>
<evidence type="ECO:0000313" key="1">
    <source>
        <dbReference type="EMBL" id="OIZ95466.1"/>
    </source>
</evidence>
<accession>A0A1J8NKQ4</accession>
<dbReference type="AlphaFoldDB" id="A0A1J8NKQ4"/>
<comment type="caution">
    <text evidence="1">The sequence shown here is derived from an EMBL/GenBank/DDBJ whole genome shotgun (WGS) entry which is preliminary data.</text>
</comment>
<evidence type="ECO:0000313" key="2">
    <source>
        <dbReference type="Proteomes" id="UP000183924"/>
    </source>
</evidence>
<sequence length="537" mass="63024">MLVNYEILTVRLNRYLSEQYPDVTTHTDIFEHAFLRFLGYQSVPEKCLFKDNQPNHSLSIYLKAPYNIANSEFIDALRICATGGFSAIRIEEINPNSDQGFCVRLSIPYPLIDAHLSGIFQSIDKILADPLKMNFYCYWNIHAIKFRFALTMMRIEELAREKLLHYPQMTLDEVWSAIIQKETRKDFNVKFLEKKVSVDVNNFPKITLIYEENGEKNEIAMTRDQIVTTLAGETLDKFFIHDITLQEFITPAEISQFIEKKYHRFFSINTECHYEIDLGYHYAERKILEKYDIKELSRPYRPNGDAPERTQIYVYDKDNYQKLLLALKEIKGEKCFNERWHQLTYYIHHQMWGKLDKELKFLLNLKVKMGVEIDYTELLIRLYYHARDNLQKEAQKNTIATIEKVCKSLVSTMPLKSEMQKEIDKLLFELTLLRMNQLKTSDETKRLGLKKELFIYTQRIGLEESNHYLAEIAGLGFGNTFSENVNENPIAVLLEIAEKYKVAIEENARLKSEGDKPSSQEAIASSNINKVSYFSRK</sequence>
<dbReference type="Proteomes" id="UP000183924">
    <property type="component" value="Unassembled WGS sequence"/>
</dbReference>
<dbReference type="STRING" id="1225476.A1D18_01830"/>
<proteinExistence type="predicted"/>
<gene>
    <name evidence="1" type="ORF">A1D18_01830</name>
</gene>
<name>A0A1J8NKQ4_9COXI</name>
<dbReference type="RefSeq" id="WP_071662125.1">
    <property type="nucleotide sequence ID" value="NZ_LUKY01000031.1"/>
</dbReference>
<protein>
    <submittedName>
        <fullName evidence="1">Uncharacterized protein</fullName>
    </submittedName>
</protein>
<dbReference type="OrthoDB" id="9857055at2"/>
<reference evidence="1 2" key="1">
    <citation type="submission" date="2016-03" db="EMBL/GenBank/DDBJ databases">
        <title>Comparative genomics of Rickettsiella.</title>
        <authorList>
            <person name="Chandler C."/>
            <person name="Wang Y."/>
        </authorList>
    </citation>
    <scope>NUCLEOTIDE SEQUENCE [LARGE SCALE GENOMIC DNA]</scope>
    <source>
        <strain evidence="1 2">RCFS May 2013</strain>
    </source>
</reference>
<organism evidence="1 2">
    <name type="scientific">Candidatus Rickettsiella isopodorum</name>
    <dbReference type="NCBI Taxonomy" id="1225476"/>
    <lineage>
        <taxon>Bacteria</taxon>
        <taxon>Pseudomonadati</taxon>
        <taxon>Pseudomonadota</taxon>
        <taxon>Gammaproteobacteria</taxon>
        <taxon>Legionellales</taxon>
        <taxon>Coxiellaceae</taxon>
        <taxon>Rickettsiella</taxon>
    </lineage>
</organism>
<keyword evidence="2" id="KW-1185">Reference proteome</keyword>